<dbReference type="GO" id="GO:0001003">
    <property type="term" value="F:RNA polymerase III type 2 promoter sequence-specific DNA binding"/>
    <property type="evidence" value="ECO:0007669"/>
    <property type="project" value="EnsemblFungi"/>
</dbReference>
<dbReference type="STRING" id="1071380.I2GW41"/>
<dbReference type="eggNOG" id="KOG2076">
    <property type="taxonomic scope" value="Eukaryota"/>
</dbReference>
<proteinExistence type="predicted"/>
<dbReference type="EMBL" id="HE806316">
    <property type="protein sequence ID" value="CCH58343.1"/>
    <property type="molecule type" value="Genomic_DNA"/>
</dbReference>
<feature type="repeat" description="TPR" evidence="1">
    <location>
        <begin position="562"/>
        <end position="595"/>
    </location>
</feature>
<dbReference type="GeneID" id="14493197"/>
<evidence type="ECO:0000256" key="2">
    <source>
        <dbReference type="SAM" id="MobiDB-lite"/>
    </source>
</evidence>
<dbReference type="PROSITE" id="PS50005">
    <property type="entry name" value="TPR"/>
    <property type="match status" value="3"/>
</dbReference>
<dbReference type="InParanoid" id="I2GW41"/>
<accession>I2GW41</accession>
<dbReference type="GO" id="GO:0000127">
    <property type="term" value="C:transcription factor TFIIIC complex"/>
    <property type="evidence" value="ECO:0007669"/>
    <property type="project" value="EnsemblFungi"/>
</dbReference>
<dbReference type="KEGG" id="tbl:TBLA_0A05500"/>
<dbReference type="SUPFAM" id="SSF48452">
    <property type="entry name" value="TPR-like"/>
    <property type="match status" value="2"/>
</dbReference>
<feature type="region of interest" description="Disordered" evidence="2">
    <location>
        <begin position="1"/>
        <end position="53"/>
    </location>
</feature>
<dbReference type="OMA" id="SENRQYQ"/>
<dbReference type="HOGENOM" id="CLU_002391_0_1_1"/>
<keyword evidence="4" id="KW-1185">Reference proteome</keyword>
<dbReference type="OrthoDB" id="9991317at2759"/>
<dbReference type="SMART" id="SM00028">
    <property type="entry name" value="TPR"/>
    <property type="match status" value="6"/>
</dbReference>
<dbReference type="GO" id="GO:0042791">
    <property type="term" value="P:5S class rRNA transcription by RNA polymerase III"/>
    <property type="evidence" value="ECO:0007669"/>
    <property type="project" value="EnsemblFungi"/>
</dbReference>
<feature type="region of interest" description="Disordered" evidence="2">
    <location>
        <begin position="640"/>
        <end position="659"/>
    </location>
</feature>
<evidence type="ECO:0008006" key="5">
    <source>
        <dbReference type="Google" id="ProtNLM"/>
    </source>
</evidence>
<evidence type="ECO:0000256" key="1">
    <source>
        <dbReference type="PROSITE-ProRule" id="PRU00339"/>
    </source>
</evidence>
<dbReference type="Proteomes" id="UP000002866">
    <property type="component" value="Chromosome 1"/>
</dbReference>
<gene>
    <name evidence="3" type="primary">TBLA0A05500</name>
    <name evidence="3" type="ORF">TBLA_0A05500</name>
</gene>
<feature type="repeat" description="TPR" evidence="1">
    <location>
        <begin position="527"/>
        <end position="560"/>
    </location>
</feature>
<feature type="compositionally biased region" description="Acidic residues" evidence="2">
    <location>
        <begin position="26"/>
        <end position="38"/>
    </location>
</feature>
<dbReference type="PANTHER" id="PTHR23082:SF0">
    <property type="entry name" value="GENERAL TRANSCRIPTION FACTOR 3C POLYPEPTIDE 3"/>
    <property type="match status" value="1"/>
</dbReference>
<dbReference type="PANTHER" id="PTHR23082">
    <property type="entry name" value="TRANSCRIPTION INITIATION FACTOR IIIC TFIIIC , POLYPEPTIDE 3-RELATED"/>
    <property type="match status" value="1"/>
</dbReference>
<evidence type="ECO:0000313" key="3">
    <source>
        <dbReference type="EMBL" id="CCH58343.1"/>
    </source>
</evidence>
<dbReference type="InterPro" id="IPR019734">
    <property type="entry name" value="TPR_rpt"/>
</dbReference>
<keyword evidence="1" id="KW-0802">TPR repeat</keyword>
<dbReference type="RefSeq" id="XP_004177862.1">
    <property type="nucleotide sequence ID" value="XM_004177814.1"/>
</dbReference>
<dbReference type="AlphaFoldDB" id="I2GW41"/>
<sequence length="1097" mass="129103">MVTSTDDLQVEDTYSPKNKNNRNDNTDDDIDNQNDEVDDVVRDISIDNEDEDDELYGNIDDLKLMISDDENPDLENDIYGKNYYDSPDDALLAEFSDYDSVSEDDEQDFMDAIREANNFKVKRKRKNKKIKKSSVPFRRERPVDPEVALLASEANEAFVRNDLVVAERLFNEIIKKDARNFAAYETLGDIYQLQNRMNDCCNSWFLAAHLNSSDWSFWKMVANLSVELNHIRQAIYCYSRVININHQDLESLYKRSVLYRQIGQIGRALEGFQKLHKYNPLDNNILRELAVLYVDYNRIGNAIGLYINVFKANIARREAIILASESVFDSSDEESSEEFSSDEDDEDESEDYEDEQGNRRNKSKKKNKKKKKQNQINELLKDFDTARIAEDEDLQMYPELNWKKLNAKHRCILFDWSSLNILAELYLKQPSENSKEGIKMIKRCARWIQRREQQLFWEDVIDDSECDDRRYKNAKFDALTDNEKNKEYHLPIDIRIRLGLLRLNNDQLLEALNHFHFLYDENFLEISDLYFEVGQALQNSENYEEAVDYFLPLLALEDFNKTELFRPLGKCYKELENYSMAKEYFEKLVEVNPTDIDDVLTLAELEYHLGNTDEFNNLLKKAVKLRKQQAEELDNIAKEYEKEESKSPEEKEAENAINPHSKPLLEDSMFRQAITKKKKTLQDIERERFEREKKISSKVLDKYNKLKSYRPGFETGNKTQITMWIDIASDLIDVFSSVKNFFMKSRSKKFVGIIRRTKRFNKLIDSKLERLSKLSSGDNLLDGLPLMEESVRLTSTTELRGLTYDQWFELFMELSLIITKYQNIEDGLSVIETAQEVNVFNQDSNRVKTMRFVKCAIVLRMKDPYKLAENLRVLLNQYQFNRKVLQIFLYCLSEGNKSMEILSSTVQQKFFLRQLKAFDGARYNTHVSGQASLTNKQVLNVDKKSSPYLFHIYAMLLYSSKGFLSALQYLNWMERDIPNDPMVNLMMGLSHLHRSMQRLTAKRHFQVLHGLRYMFKYYDIRSENYSDLEKQEADYNIGRAFHLLNLLSIAVHFYHRVLENYEDDTLKKHAAYNCVMIYQESGNFDLASSIMEKYLTI</sequence>
<evidence type="ECO:0000313" key="4">
    <source>
        <dbReference type="Proteomes" id="UP000002866"/>
    </source>
</evidence>
<organism evidence="3 4">
    <name type="scientific">Henningerozyma blattae (strain ATCC 34711 / CBS 6284 / DSM 70876 / NBRC 10599 / NRRL Y-10934 / UCD 77-7)</name>
    <name type="common">Yeast</name>
    <name type="synonym">Tetrapisispora blattae</name>
    <dbReference type="NCBI Taxonomy" id="1071380"/>
    <lineage>
        <taxon>Eukaryota</taxon>
        <taxon>Fungi</taxon>
        <taxon>Dikarya</taxon>
        <taxon>Ascomycota</taxon>
        <taxon>Saccharomycotina</taxon>
        <taxon>Saccharomycetes</taxon>
        <taxon>Saccharomycetales</taxon>
        <taxon>Saccharomycetaceae</taxon>
        <taxon>Henningerozyma</taxon>
    </lineage>
</organism>
<feature type="compositionally biased region" description="Basic and acidic residues" evidence="2">
    <location>
        <begin position="640"/>
        <end position="654"/>
    </location>
</feature>
<dbReference type="FunCoup" id="I2GW41">
    <property type="interactions" value="1245"/>
</dbReference>
<dbReference type="InterPro" id="IPR011990">
    <property type="entry name" value="TPR-like_helical_dom_sf"/>
</dbReference>
<dbReference type="GO" id="GO:0008301">
    <property type="term" value="F:DNA binding, bending"/>
    <property type="evidence" value="ECO:0007669"/>
    <property type="project" value="EnsemblFungi"/>
</dbReference>
<protein>
    <recommendedName>
        <fullName evidence="5">Transcription factor tau 131 kDa subunit</fullName>
    </recommendedName>
</protein>
<feature type="compositionally biased region" description="Acidic residues" evidence="2">
    <location>
        <begin position="331"/>
        <end position="355"/>
    </location>
</feature>
<feature type="region of interest" description="Disordered" evidence="2">
    <location>
        <begin position="331"/>
        <end position="373"/>
    </location>
</feature>
<name>I2GW41_HENB6</name>
<dbReference type="Gene3D" id="1.25.40.10">
    <property type="entry name" value="Tetratricopeptide repeat domain"/>
    <property type="match status" value="4"/>
</dbReference>
<feature type="repeat" description="TPR" evidence="1">
    <location>
        <begin position="249"/>
        <end position="282"/>
    </location>
</feature>
<dbReference type="Pfam" id="PF13181">
    <property type="entry name" value="TPR_8"/>
    <property type="match status" value="1"/>
</dbReference>
<feature type="compositionally biased region" description="Basic residues" evidence="2">
    <location>
        <begin position="359"/>
        <end position="373"/>
    </location>
</feature>
<dbReference type="GO" id="GO:0001002">
    <property type="term" value="F:RNA polymerase III type 1 promoter sequence-specific DNA binding"/>
    <property type="evidence" value="ECO:0007669"/>
    <property type="project" value="EnsemblFungi"/>
</dbReference>
<reference evidence="3 4" key="1">
    <citation type="journal article" date="2011" name="Proc. Natl. Acad. Sci. U.S.A.">
        <title>Evolutionary erosion of yeast sex chromosomes by mating-type switching accidents.</title>
        <authorList>
            <person name="Gordon J.L."/>
            <person name="Armisen D."/>
            <person name="Proux-Wera E."/>
            <person name="Oheigeartaigh S.S."/>
            <person name="Byrne K.P."/>
            <person name="Wolfe K.H."/>
        </authorList>
    </citation>
    <scope>NUCLEOTIDE SEQUENCE [LARGE SCALE GENOMIC DNA]</scope>
    <source>
        <strain evidence="4">ATCC 34711 / CBS 6284 / DSM 70876 / NBRC 10599 / NRRL Y-10934 / UCD 77-7</strain>
    </source>
</reference>
<dbReference type="InterPro" id="IPR039340">
    <property type="entry name" value="Tfc4/TFIIIC-102/Sfc4"/>
</dbReference>